<keyword evidence="4 7" id="KW-1133">Transmembrane helix</keyword>
<evidence type="ECO:0000256" key="5">
    <source>
        <dbReference type="ARBA" id="ARBA00023136"/>
    </source>
</evidence>
<dbReference type="PANTHER" id="PTHR12246">
    <property type="entry name" value="PALMITOYLTRANSFERASE ZDHHC16"/>
    <property type="match status" value="1"/>
</dbReference>
<name>A0AAU9JN63_9CILI</name>
<feature type="transmembrane region" description="Helical" evidence="7">
    <location>
        <begin position="179"/>
        <end position="201"/>
    </location>
</feature>
<keyword evidence="11" id="KW-1185">Reference proteome</keyword>
<feature type="transmembrane region" description="Helical" evidence="7">
    <location>
        <begin position="12"/>
        <end position="30"/>
    </location>
</feature>
<evidence type="ECO:0000256" key="3">
    <source>
        <dbReference type="ARBA" id="ARBA00022692"/>
    </source>
</evidence>
<dbReference type="GO" id="GO:0016020">
    <property type="term" value="C:membrane"/>
    <property type="evidence" value="ECO:0007669"/>
    <property type="project" value="UniProtKB-SubCell"/>
</dbReference>
<feature type="region of interest" description="Disordered" evidence="8">
    <location>
        <begin position="274"/>
        <end position="363"/>
    </location>
</feature>
<feature type="transmembrane region" description="Helical" evidence="7">
    <location>
        <begin position="140"/>
        <end position="159"/>
    </location>
</feature>
<feature type="compositionally biased region" description="Polar residues" evidence="8">
    <location>
        <begin position="342"/>
        <end position="352"/>
    </location>
</feature>
<dbReference type="Proteomes" id="UP001162131">
    <property type="component" value="Unassembled WGS sequence"/>
</dbReference>
<comment type="caution">
    <text evidence="10">The sequence shown here is derived from an EMBL/GenBank/DDBJ whole genome shotgun (WGS) entry which is preliminary data.</text>
</comment>
<proteinExistence type="inferred from homology"/>
<evidence type="ECO:0000256" key="6">
    <source>
        <dbReference type="ARBA" id="ARBA00023315"/>
    </source>
</evidence>
<dbReference type="GO" id="GO:0019706">
    <property type="term" value="F:protein-cysteine S-palmitoyltransferase activity"/>
    <property type="evidence" value="ECO:0007669"/>
    <property type="project" value="UniProtKB-EC"/>
</dbReference>
<dbReference type="EMBL" id="CAJZBQ010000047">
    <property type="protein sequence ID" value="CAG9329296.1"/>
    <property type="molecule type" value="Genomic_DNA"/>
</dbReference>
<comment type="catalytic activity">
    <reaction evidence="7">
        <text>L-cysteinyl-[protein] + hexadecanoyl-CoA = S-hexadecanoyl-L-cysteinyl-[protein] + CoA</text>
        <dbReference type="Rhea" id="RHEA:36683"/>
        <dbReference type="Rhea" id="RHEA-COMP:10131"/>
        <dbReference type="Rhea" id="RHEA-COMP:11032"/>
        <dbReference type="ChEBI" id="CHEBI:29950"/>
        <dbReference type="ChEBI" id="CHEBI:57287"/>
        <dbReference type="ChEBI" id="CHEBI:57379"/>
        <dbReference type="ChEBI" id="CHEBI:74151"/>
        <dbReference type="EC" id="2.3.1.225"/>
    </reaction>
</comment>
<organism evidence="10 11">
    <name type="scientific">Blepharisma stoltei</name>
    <dbReference type="NCBI Taxonomy" id="1481888"/>
    <lineage>
        <taxon>Eukaryota</taxon>
        <taxon>Sar</taxon>
        <taxon>Alveolata</taxon>
        <taxon>Ciliophora</taxon>
        <taxon>Postciliodesmatophora</taxon>
        <taxon>Heterotrichea</taxon>
        <taxon>Heterotrichida</taxon>
        <taxon>Blepharismidae</taxon>
        <taxon>Blepharisma</taxon>
    </lineage>
</organism>
<dbReference type="InterPro" id="IPR001594">
    <property type="entry name" value="Palmitoyltrfase_DHHC"/>
</dbReference>
<comment type="similarity">
    <text evidence="7">Belongs to the DHHC palmitoyltransferase family.</text>
</comment>
<keyword evidence="2 7" id="KW-0808">Transferase</keyword>
<evidence type="ECO:0000313" key="10">
    <source>
        <dbReference type="EMBL" id="CAG9329296.1"/>
    </source>
</evidence>
<keyword evidence="3 7" id="KW-0812">Transmembrane</keyword>
<accession>A0AAU9JN63</accession>
<dbReference type="Pfam" id="PF01529">
    <property type="entry name" value="DHHC"/>
    <property type="match status" value="1"/>
</dbReference>
<evidence type="ECO:0000256" key="8">
    <source>
        <dbReference type="SAM" id="MobiDB-lite"/>
    </source>
</evidence>
<feature type="compositionally biased region" description="Basic and acidic residues" evidence="8">
    <location>
        <begin position="353"/>
        <end position="363"/>
    </location>
</feature>
<comment type="domain">
    <text evidence="7">The DHHC domain is required for palmitoyltransferase activity.</text>
</comment>
<keyword evidence="6 7" id="KW-0012">Acyltransferase</keyword>
<gene>
    <name evidence="10" type="ORF">BSTOLATCC_MIC48120</name>
</gene>
<evidence type="ECO:0000256" key="7">
    <source>
        <dbReference type="RuleBase" id="RU079119"/>
    </source>
</evidence>
<feature type="transmembrane region" description="Helical" evidence="7">
    <location>
        <begin position="50"/>
        <end position="69"/>
    </location>
</feature>
<feature type="domain" description="Palmitoyltransferase DHHC" evidence="9">
    <location>
        <begin position="92"/>
        <end position="221"/>
    </location>
</feature>
<feature type="compositionally biased region" description="Basic and acidic residues" evidence="8">
    <location>
        <begin position="316"/>
        <end position="340"/>
    </location>
</feature>
<protein>
    <recommendedName>
        <fullName evidence="7">Palmitoyltransferase</fullName>
        <ecNumber evidence="7">2.3.1.225</ecNumber>
    </recommendedName>
</protein>
<dbReference type="EC" id="2.3.1.225" evidence="7"/>
<evidence type="ECO:0000256" key="4">
    <source>
        <dbReference type="ARBA" id="ARBA00022989"/>
    </source>
</evidence>
<sequence length="363" mass="41711">MSRCTFTNCTKLLGNFFVLFVFLVVSFIYINVIQLYLTHIEDIPNLNLKIISFLSVFHILIFMFLWSFFKAMLTDPGMVPPLWGFYMGDAETKRRRYCLMCHVFKPERCHHCSACNRCVLNMDHHCPWLNNCVGFFNRKFFILVLFYVLNCLYIAVVVLSKPAYGNLLYIIHTRDLHAYSEAVLIGAFLLSALLSVMLTLFMKFHIKLILTNSTTIEQMDKKAVNRIGIYNKGTWRNWIQVFGQNPWLWLLPMTGATGKQIGDGVVWNNETRTSIDELPPNESKPANIAKPSPSIPIRNEPSASSKIVLSPPLSKIRRDSPPDERVEVKVSPSHETKRNIFESASSTSTRDQMLSDRAYKIPI</sequence>
<dbReference type="PROSITE" id="PS50216">
    <property type="entry name" value="DHHC"/>
    <property type="match status" value="1"/>
</dbReference>
<evidence type="ECO:0000256" key="2">
    <source>
        <dbReference type="ARBA" id="ARBA00022679"/>
    </source>
</evidence>
<comment type="subcellular location">
    <subcellularLocation>
        <location evidence="1">Membrane</location>
        <topology evidence="1">Multi-pass membrane protein</topology>
    </subcellularLocation>
</comment>
<keyword evidence="5 7" id="KW-0472">Membrane</keyword>
<evidence type="ECO:0000259" key="9">
    <source>
        <dbReference type="Pfam" id="PF01529"/>
    </source>
</evidence>
<dbReference type="InterPro" id="IPR039859">
    <property type="entry name" value="PFA4/ZDH16/20/ERF2-like"/>
</dbReference>
<evidence type="ECO:0000256" key="1">
    <source>
        <dbReference type="ARBA" id="ARBA00004141"/>
    </source>
</evidence>
<evidence type="ECO:0000313" key="11">
    <source>
        <dbReference type="Proteomes" id="UP001162131"/>
    </source>
</evidence>
<dbReference type="AlphaFoldDB" id="A0AAU9JN63"/>
<reference evidence="10" key="1">
    <citation type="submission" date="2021-09" db="EMBL/GenBank/DDBJ databases">
        <authorList>
            <consortium name="AG Swart"/>
            <person name="Singh M."/>
            <person name="Singh A."/>
            <person name="Seah K."/>
            <person name="Emmerich C."/>
        </authorList>
    </citation>
    <scope>NUCLEOTIDE SEQUENCE</scope>
    <source>
        <strain evidence="10">ATCC30299</strain>
    </source>
</reference>